<proteinExistence type="predicted"/>
<comment type="caution">
    <text evidence="6">The sequence shown here is derived from an EMBL/GenBank/DDBJ whole genome shotgun (WGS) entry which is preliminary data.</text>
</comment>
<keyword evidence="7" id="KW-1185">Reference proteome</keyword>
<gene>
    <name evidence="6" type="ORF">QT969_25970</name>
</gene>
<dbReference type="RefSeq" id="WP_289382637.1">
    <property type="nucleotide sequence ID" value="NZ_JAUBOF010000256.1"/>
</dbReference>
<dbReference type="Gene3D" id="3.20.20.140">
    <property type="entry name" value="Metal-dependent hydrolases"/>
    <property type="match status" value="1"/>
</dbReference>
<dbReference type="Proteomes" id="UP001233164">
    <property type="component" value="Unassembled WGS sequence"/>
</dbReference>
<dbReference type="Pfam" id="PF01979">
    <property type="entry name" value="Amidohydro_1"/>
    <property type="match status" value="1"/>
</dbReference>
<accession>A0ABT7RWU8</accession>
<sequence length="144" mass="14967">MEWLLEHAPVDARWCLVHATHLTEAEARGAARTGAVAGLCPTTEANLGDGLFDLPRWRAAGGIWGLGSDSHACVNAAEELMLLEYGQRLMLRRRNVLATDAQAQVATATLLQAVQGGAQAAGRLAAPGAQAGLVPGGMADFVAL</sequence>
<name>A0ABT7RWU8_9NOCA</name>
<evidence type="ECO:0000259" key="5">
    <source>
        <dbReference type="Pfam" id="PF01979"/>
    </source>
</evidence>
<dbReference type="Gene3D" id="2.30.40.10">
    <property type="entry name" value="Urease, subunit C, domain 1"/>
    <property type="match status" value="1"/>
</dbReference>
<organism evidence="6 7">
    <name type="scientific">Rhodococcus indonesiensis</name>
    <dbReference type="NCBI Taxonomy" id="3055869"/>
    <lineage>
        <taxon>Bacteria</taxon>
        <taxon>Bacillati</taxon>
        <taxon>Actinomycetota</taxon>
        <taxon>Actinomycetes</taxon>
        <taxon>Mycobacteriales</taxon>
        <taxon>Nocardiaceae</taxon>
        <taxon>Rhodococcus</taxon>
    </lineage>
</organism>
<protein>
    <submittedName>
        <fullName evidence="6">Amidohydrolase family protein</fullName>
    </submittedName>
</protein>
<reference evidence="6 7" key="1">
    <citation type="submission" date="2023-06" db="EMBL/GenBank/DDBJ databases">
        <title>Rhodococcus indonesiensis sp. nov a new member of the Rhodococcus ruber lineage isolated from a sediment of neutral hot spring.</title>
        <authorList>
            <person name="Kusuma A.B."/>
            <person name="Fenylestari G."/>
            <person name="Ammar F."/>
            <person name="Nouioui I."/>
            <person name="Goodfellow M."/>
        </authorList>
    </citation>
    <scope>NUCLEOTIDE SEQUENCE [LARGE SCALE GENOMIC DNA]</scope>
    <source>
        <strain evidence="6 7">CSLK01-03</strain>
    </source>
</reference>
<dbReference type="PANTHER" id="PTHR11271">
    <property type="entry name" value="GUANINE DEAMINASE"/>
    <property type="match status" value="1"/>
</dbReference>
<evidence type="ECO:0000256" key="3">
    <source>
        <dbReference type="ARBA" id="ARBA00022801"/>
    </source>
</evidence>
<dbReference type="SUPFAM" id="SSF51556">
    <property type="entry name" value="Metallo-dependent hydrolases"/>
    <property type="match status" value="1"/>
</dbReference>
<keyword evidence="2" id="KW-0479">Metal-binding</keyword>
<keyword evidence="4" id="KW-0862">Zinc</keyword>
<dbReference type="InterPro" id="IPR032466">
    <property type="entry name" value="Metal_Hydrolase"/>
</dbReference>
<dbReference type="PANTHER" id="PTHR11271:SF48">
    <property type="entry name" value="AMIDOHYDROLASE-RELATED DOMAIN-CONTAINING PROTEIN"/>
    <property type="match status" value="1"/>
</dbReference>
<dbReference type="InterPro" id="IPR051607">
    <property type="entry name" value="Metallo-dep_hydrolases"/>
</dbReference>
<dbReference type="InterPro" id="IPR006680">
    <property type="entry name" value="Amidohydro-rel"/>
</dbReference>
<evidence type="ECO:0000256" key="4">
    <source>
        <dbReference type="ARBA" id="ARBA00022833"/>
    </source>
</evidence>
<evidence type="ECO:0000313" key="7">
    <source>
        <dbReference type="Proteomes" id="UP001233164"/>
    </source>
</evidence>
<dbReference type="EMBL" id="JAUBOF010000256">
    <property type="protein sequence ID" value="MDM7491729.1"/>
    <property type="molecule type" value="Genomic_DNA"/>
</dbReference>
<comment type="cofactor">
    <cofactor evidence="1">
        <name>Zn(2+)</name>
        <dbReference type="ChEBI" id="CHEBI:29105"/>
    </cofactor>
</comment>
<feature type="domain" description="Amidohydrolase-related" evidence="5">
    <location>
        <begin position="7"/>
        <end position="123"/>
    </location>
</feature>
<evidence type="ECO:0000256" key="1">
    <source>
        <dbReference type="ARBA" id="ARBA00001947"/>
    </source>
</evidence>
<evidence type="ECO:0000313" key="6">
    <source>
        <dbReference type="EMBL" id="MDM7491729.1"/>
    </source>
</evidence>
<evidence type="ECO:0000256" key="2">
    <source>
        <dbReference type="ARBA" id="ARBA00022723"/>
    </source>
</evidence>
<feature type="non-terminal residue" evidence="6">
    <location>
        <position position="144"/>
    </location>
</feature>
<keyword evidence="3" id="KW-0378">Hydrolase</keyword>
<dbReference type="InterPro" id="IPR011059">
    <property type="entry name" value="Metal-dep_hydrolase_composite"/>
</dbReference>